<gene>
    <name evidence="10" type="ORF">CCACVL1_18406</name>
</gene>
<protein>
    <submittedName>
        <fullName evidence="10">Retrotransposon gag protein</fullName>
    </submittedName>
</protein>
<dbReference type="Gene3D" id="3.10.10.10">
    <property type="entry name" value="HIV Type 1 Reverse Transcriptase, subunit A, domain 1"/>
    <property type="match status" value="1"/>
</dbReference>
<name>A0A1R3HLK0_COCAP</name>
<dbReference type="InterPro" id="IPR036397">
    <property type="entry name" value="RNaseH_sf"/>
</dbReference>
<evidence type="ECO:0000256" key="4">
    <source>
        <dbReference type="ARBA" id="ARBA00022759"/>
    </source>
</evidence>
<dbReference type="InterPro" id="IPR041373">
    <property type="entry name" value="RT_RNaseH"/>
</dbReference>
<dbReference type="AlphaFoldDB" id="A0A1R3HLK0"/>
<feature type="domain" description="Retrotransposon gag" evidence="7">
    <location>
        <begin position="77"/>
        <end position="168"/>
    </location>
</feature>
<dbReference type="GO" id="GO:0016787">
    <property type="term" value="F:hydrolase activity"/>
    <property type="evidence" value="ECO:0007669"/>
    <property type="project" value="UniProtKB-KW"/>
</dbReference>
<evidence type="ECO:0000256" key="3">
    <source>
        <dbReference type="ARBA" id="ARBA00022722"/>
    </source>
</evidence>
<evidence type="ECO:0000256" key="5">
    <source>
        <dbReference type="ARBA" id="ARBA00022801"/>
    </source>
</evidence>
<dbReference type="Pfam" id="PF17921">
    <property type="entry name" value="Integrase_H2C2"/>
    <property type="match status" value="1"/>
</dbReference>
<dbReference type="SUPFAM" id="SSF56672">
    <property type="entry name" value="DNA/RNA polymerases"/>
    <property type="match status" value="1"/>
</dbReference>
<dbReference type="GO" id="GO:0003676">
    <property type="term" value="F:nucleic acid binding"/>
    <property type="evidence" value="ECO:0007669"/>
    <property type="project" value="InterPro"/>
</dbReference>
<evidence type="ECO:0000256" key="1">
    <source>
        <dbReference type="ARBA" id="ARBA00022679"/>
    </source>
</evidence>
<comment type="caution">
    <text evidence="10">The sequence shown here is derived from an EMBL/GenBank/DDBJ whole genome shotgun (WGS) entry which is preliminary data.</text>
</comment>
<dbReference type="Proteomes" id="UP000188268">
    <property type="component" value="Unassembled WGS sequence"/>
</dbReference>
<dbReference type="OrthoDB" id="1001379at2759"/>
<dbReference type="CDD" id="cd09274">
    <property type="entry name" value="RNase_HI_RT_Ty3"/>
    <property type="match status" value="1"/>
</dbReference>
<organism evidence="10 11">
    <name type="scientific">Corchorus capsularis</name>
    <name type="common">Jute</name>
    <dbReference type="NCBI Taxonomy" id="210143"/>
    <lineage>
        <taxon>Eukaryota</taxon>
        <taxon>Viridiplantae</taxon>
        <taxon>Streptophyta</taxon>
        <taxon>Embryophyta</taxon>
        <taxon>Tracheophyta</taxon>
        <taxon>Spermatophyta</taxon>
        <taxon>Magnoliopsida</taxon>
        <taxon>eudicotyledons</taxon>
        <taxon>Gunneridae</taxon>
        <taxon>Pentapetalae</taxon>
        <taxon>rosids</taxon>
        <taxon>malvids</taxon>
        <taxon>Malvales</taxon>
        <taxon>Malvaceae</taxon>
        <taxon>Grewioideae</taxon>
        <taxon>Apeibeae</taxon>
        <taxon>Corchorus</taxon>
    </lineage>
</organism>
<evidence type="ECO:0000259" key="8">
    <source>
        <dbReference type="Pfam" id="PF17917"/>
    </source>
</evidence>
<dbReference type="GO" id="GO:0003964">
    <property type="term" value="F:RNA-directed DNA polymerase activity"/>
    <property type="evidence" value="ECO:0007669"/>
    <property type="project" value="UniProtKB-KW"/>
</dbReference>
<dbReference type="Pfam" id="PF17917">
    <property type="entry name" value="RT_RNaseH"/>
    <property type="match status" value="1"/>
</dbReference>
<evidence type="ECO:0000313" key="10">
    <source>
        <dbReference type="EMBL" id="OMO71150.1"/>
    </source>
</evidence>
<dbReference type="GO" id="GO:0004519">
    <property type="term" value="F:endonuclease activity"/>
    <property type="evidence" value="ECO:0007669"/>
    <property type="project" value="UniProtKB-KW"/>
</dbReference>
<feature type="domain" description="Integrase zinc-binding" evidence="9">
    <location>
        <begin position="930"/>
        <end position="987"/>
    </location>
</feature>
<sequence>MEQSQTLRELNFNCELPPLCIDYPAMDMSYKLKPGVIRMLPIFQGEHHENPHEHLQSFFLKCATITGMPEEDLKLRTFPVTLDGKAKEWFLRLPPKSIKSWKEMETVFLNKYFPEAKRADVRRKINTCQQLKGEKWYQYWERYNQIYASCPYHNISEALLIQHFYDGLIYEDRTYVDAASGGGLTFKTPEEARKLLNTMVENIHQFGTTNKADTTKNSEIAEIRKELKEVTTQCGNLAKMFAEFMSVCSQPSIQKRGINAIEETQHWMELPEVPAMSAIPTPIFPKTLPPIDVFDDPIQGDMETSTEIKKDVPAVSDDEHQQSEEEWMEEMQAKYDPLPFPQRFAQQLNLLRKLEVNIPLLDEIVKVPSIGKNEVGNAMCEYGSLINIMPYSVYKQLKIEPLLETDLIIQFADRTNHKPEGRSLLIAASMDFNAKEGTITMEFDGKPIVFNISESMEAPAEVHSIYSIDTIGTCSEEVQTLNQEDELEGILTKSLHQQDVEEAEVEMPKEIAKTVSELSFNEEVVTISYINLEPTPKPLPSIIQPPEVKLKPVLKEYKEAIGWTVADIKGISPTLCMHRIRLEDDAVAVRQPQRRLNLNLVEVVKDEVFKLLGAGLIYAILDSKWMLERLACKAYYCFLDGYSGYFQIPIAPEDQEKTTFTCPFGHVVSKGGMQVDKAKVDVVQNLPYPTCVKDIRSFLGHVGFYRRFIKDFSKISAPMCRLLQKDIEFEFGDDCKEAFDKLKTALTTTPIVKPPDWKLPFEIMCDASDVAIGAVLEKEMLVVVFSLEKFRPYILGSKVIIYFDHTALRYLMKKKEAKARLMRWLLLFQEFDIKIRDKKGVENVVADHLSRIESKEEEIAINEVLPFEELFAVSQLPWYADIVNYLVACRLPSDLSRGQKLKIISDAKYYLWDDPYLWRQGSDLVMRRCIPDNDTQSVLKFCHGDECGGHFGHEKTARKILECGFYWPKLFKDSYEYCKTCPQCQRVGSISKRNQMIQSPIFVAEVFDVWGIDFMGPFPPSDKKYYILLAVDYVSKCVEAIATKKMMLGL</sequence>
<dbReference type="OMA" id="MHISADC"/>
<evidence type="ECO:0000259" key="7">
    <source>
        <dbReference type="Pfam" id="PF03732"/>
    </source>
</evidence>
<dbReference type="Gene3D" id="3.30.70.270">
    <property type="match status" value="1"/>
</dbReference>
<dbReference type="InterPro" id="IPR050951">
    <property type="entry name" value="Retrovirus_Pol_polyprotein"/>
</dbReference>
<dbReference type="PANTHER" id="PTHR37984">
    <property type="entry name" value="PROTEIN CBG26694"/>
    <property type="match status" value="1"/>
</dbReference>
<dbReference type="Gene3D" id="1.10.340.70">
    <property type="match status" value="1"/>
</dbReference>
<dbReference type="InterPro" id="IPR043128">
    <property type="entry name" value="Rev_trsase/Diguanyl_cyclase"/>
</dbReference>
<dbReference type="FunFam" id="3.30.70.270:FF:000020">
    <property type="entry name" value="Transposon Tf2-6 polyprotein-like Protein"/>
    <property type="match status" value="1"/>
</dbReference>
<keyword evidence="11" id="KW-1185">Reference proteome</keyword>
<keyword evidence="4" id="KW-0255">Endonuclease</keyword>
<evidence type="ECO:0000256" key="2">
    <source>
        <dbReference type="ARBA" id="ARBA00022695"/>
    </source>
</evidence>
<proteinExistence type="predicted"/>
<accession>A0A1R3HLK0</accession>
<keyword evidence="1" id="KW-0808">Transferase</keyword>
<dbReference type="PANTHER" id="PTHR37984:SF5">
    <property type="entry name" value="PROTEIN NYNRIN-LIKE"/>
    <property type="match status" value="1"/>
</dbReference>
<keyword evidence="2" id="KW-0548">Nucleotidyltransferase</keyword>
<keyword evidence="3" id="KW-0540">Nuclease</keyword>
<dbReference type="InterPro" id="IPR041588">
    <property type="entry name" value="Integrase_H2C2"/>
</dbReference>
<reference evidence="10 11" key="1">
    <citation type="submission" date="2013-09" db="EMBL/GenBank/DDBJ databases">
        <title>Corchorus capsularis genome sequencing.</title>
        <authorList>
            <person name="Alam M."/>
            <person name="Haque M.S."/>
            <person name="Islam M.S."/>
            <person name="Emdad E.M."/>
            <person name="Islam M.M."/>
            <person name="Ahmed B."/>
            <person name="Halim A."/>
            <person name="Hossen Q.M.M."/>
            <person name="Hossain M.Z."/>
            <person name="Ahmed R."/>
            <person name="Khan M.M."/>
            <person name="Islam R."/>
            <person name="Rashid M.M."/>
            <person name="Khan S.A."/>
            <person name="Rahman M.S."/>
            <person name="Alam M."/>
        </authorList>
    </citation>
    <scope>NUCLEOTIDE SEQUENCE [LARGE SCALE GENOMIC DNA]</scope>
    <source>
        <strain evidence="11">cv. CVL-1</strain>
        <tissue evidence="10">Whole seedling</tissue>
    </source>
</reference>
<feature type="domain" description="Reverse transcriptase RNase H-like" evidence="8">
    <location>
        <begin position="776"/>
        <end position="831"/>
    </location>
</feature>
<evidence type="ECO:0000256" key="6">
    <source>
        <dbReference type="ARBA" id="ARBA00022918"/>
    </source>
</evidence>
<evidence type="ECO:0000313" key="11">
    <source>
        <dbReference type="Proteomes" id="UP000188268"/>
    </source>
</evidence>
<dbReference type="InterPro" id="IPR043502">
    <property type="entry name" value="DNA/RNA_pol_sf"/>
</dbReference>
<keyword evidence="5" id="KW-0378">Hydrolase</keyword>
<dbReference type="InterPro" id="IPR005162">
    <property type="entry name" value="Retrotrans_gag_dom"/>
</dbReference>
<dbReference type="InterPro" id="IPR012337">
    <property type="entry name" value="RNaseH-like_sf"/>
</dbReference>
<dbReference type="Pfam" id="PF03732">
    <property type="entry name" value="Retrotrans_gag"/>
    <property type="match status" value="1"/>
</dbReference>
<keyword evidence="6" id="KW-0695">RNA-directed DNA polymerase</keyword>
<dbReference type="Gramene" id="OMO71150">
    <property type="protein sequence ID" value="OMO71150"/>
    <property type="gene ID" value="CCACVL1_18406"/>
</dbReference>
<evidence type="ECO:0000259" key="9">
    <source>
        <dbReference type="Pfam" id="PF17921"/>
    </source>
</evidence>
<dbReference type="Gene3D" id="3.30.420.10">
    <property type="entry name" value="Ribonuclease H-like superfamily/Ribonuclease H"/>
    <property type="match status" value="1"/>
</dbReference>
<dbReference type="SUPFAM" id="SSF53098">
    <property type="entry name" value="Ribonuclease H-like"/>
    <property type="match status" value="1"/>
</dbReference>
<dbReference type="EMBL" id="AWWV01011698">
    <property type="protein sequence ID" value="OMO71150.1"/>
    <property type="molecule type" value="Genomic_DNA"/>
</dbReference>